<evidence type="ECO:0000259" key="3">
    <source>
        <dbReference type="PROSITE" id="PS51468"/>
    </source>
</evidence>
<name>A0A4S2MUB4_9PEZI</name>
<feature type="compositionally biased region" description="Polar residues" evidence="1">
    <location>
        <begin position="484"/>
        <end position="511"/>
    </location>
</feature>
<feature type="compositionally biased region" description="Basic and acidic residues" evidence="1">
    <location>
        <begin position="515"/>
        <end position="526"/>
    </location>
</feature>
<feature type="compositionally biased region" description="Low complexity" evidence="1">
    <location>
        <begin position="811"/>
        <end position="830"/>
    </location>
</feature>
<dbReference type="InterPro" id="IPR013694">
    <property type="entry name" value="VIT"/>
</dbReference>
<dbReference type="Gene3D" id="3.40.50.410">
    <property type="entry name" value="von Willebrand factor, type A domain"/>
    <property type="match status" value="1"/>
</dbReference>
<dbReference type="SMART" id="SM00327">
    <property type="entry name" value="VWA"/>
    <property type="match status" value="1"/>
</dbReference>
<dbReference type="PANTHER" id="PTHR45737">
    <property type="entry name" value="VON WILLEBRAND FACTOR A DOMAIN-CONTAINING PROTEIN 5A"/>
    <property type="match status" value="1"/>
</dbReference>
<dbReference type="PANTHER" id="PTHR45737:SF6">
    <property type="entry name" value="VON WILLEBRAND FACTOR A DOMAIN-CONTAINING PROTEIN 5A"/>
    <property type="match status" value="1"/>
</dbReference>
<dbReference type="OrthoDB" id="1729737at2759"/>
<dbReference type="Proteomes" id="UP000298138">
    <property type="component" value="Unassembled WGS sequence"/>
</dbReference>
<proteinExistence type="predicted"/>
<dbReference type="PROSITE" id="PS51468">
    <property type="entry name" value="VIT"/>
    <property type="match status" value="1"/>
</dbReference>
<feature type="domain" description="VWFA" evidence="2">
    <location>
        <begin position="283"/>
        <end position="454"/>
    </location>
</feature>
<evidence type="ECO:0000313" key="4">
    <source>
        <dbReference type="EMBL" id="TGZ80076.1"/>
    </source>
</evidence>
<reference evidence="4 5" key="1">
    <citation type="submission" date="2019-04" db="EMBL/GenBank/DDBJ databases">
        <title>Comparative genomics and transcriptomics to analyze fruiting body development in filamentous ascomycetes.</title>
        <authorList>
            <consortium name="DOE Joint Genome Institute"/>
            <person name="Lutkenhaus R."/>
            <person name="Traeger S."/>
            <person name="Breuer J."/>
            <person name="Kuo A."/>
            <person name="Lipzen A."/>
            <person name="Pangilinan J."/>
            <person name="Dilworth D."/>
            <person name="Sandor L."/>
            <person name="Poggeler S."/>
            <person name="Barry K."/>
            <person name="Grigoriev I.V."/>
            <person name="Nowrousian M."/>
        </authorList>
    </citation>
    <scope>NUCLEOTIDE SEQUENCE [LARGE SCALE GENOMIC DNA]</scope>
    <source>
        <strain evidence="4 5">CBS 389.68</strain>
    </source>
</reference>
<dbReference type="InterPro" id="IPR036465">
    <property type="entry name" value="vWFA_dom_sf"/>
</dbReference>
<accession>A0A4S2MUB4</accession>
<gene>
    <name evidence="4" type="ORF">EX30DRAFT_364855</name>
</gene>
<dbReference type="STRING" id="341454.A0A4S2MUB4"/>
<dbReference type="AlphaFoldDB" id="A0A4S2MUB4"/>
<feature type="region of interest" description="Disordered" evidence="1">
    <location>
        <begin position="791"/>
        <end position="850"/>
    </location>
</feature>
<sequence length="954" mass="104766">MSLSFYVDRTKTWRNPVNLPVVSVNASVRVFSTASRATFTQIFRNPSKTAIDEAKYTFPLYADCAVVAFSCKIGDRSIEGVVKPKETANTMYEEAKASGQQTGLFEQISGDVFSTSIGNIPAGQEVQVVISTISELKHDSEVDGIRLTIPTTVAPRYGSPPVYLEWGPLKEEGITLKVEVDMPEHIRLISSPSHPVTTEMGGWGGEISGTSEFDPTKALATMKQTETTLTSDFILYIRTATPSSTCTPQAILETHPTIHGQQALMTTLVPRFQIPPNATGKPELIFIVDRSGSMHDKMNQLKSALRVFLKSIPLGCYFNIISFGSRHTSLWKKSKKYSGEALKEAMDHVDSMDSNYGGTEMLQPIEAAIKNRLNDINTEIILLTDGEIWGLEQLQEYIRSEREKTNMIRIFTIGVGMAVSHELVESVARLGGGYSQIVGTETGTGWENKVVRMLKAALGEHFDDCSLELEFDEDDDEDFEMIDQPTSEPPSYSENEPQVQPEKPTSPQPLSLFNAEEKPYKPDSTESHSSTSSEMFAHLAKLPPPNPLQAPYKIPGLIPFERTTVYLLLSKPTKRIKAVILKAKLASGIELSQRIPVSARESSDTIHKLAARALLRDLTDGHSWLSEPKVGGVDTKASPTRYAEYVEREGTEAAMKWGLASKWTSFVAVEDEKTSRITEMVVEQPKSTEAMPILPACHRKVSHPPPLPPSAERARITITARAYAPQHSQGGAPGGPLMPMPLMPAASDGFMECRLDASDSINRIIERGETMNLDVSTAAAASFKKSKTTNIGSGLSGLFGGPKKKMKNAKTPTQPQTPQLQQQQQQQQQLITPVQGGPSAPVPCSSPIHPATLTDEQKVLRIIDLQTFEGAFEDVNTLMQIMGLKGDVSAKAKVLGVSVKALITTLVVEYLKRKHMTSFDITELCLEKAVDFAKQDAGEKWEVVEKEAQNWVGN</sequence>
<dbReference type="Pfam" id="PF13768">
    <property type="entry name" value="VWA_3"/>
    <property type="match status" value="1"/>
</dbReference>
<evidence type="ECO:0000313" key="5">
    <source>
        <dbReference type="Proteomes" id="UP000298138"/>
    </source>
</evidence>
<evidence type="ECO:0000256" key="1">
    <source>
        <dbReference type="SAM" id="MobiDB-lite"/>
    </source>
</evidence>
<dbReference type="Pfam" id="PF08487">
    <property type="entry name" value="VIT"/>
    <property type="match status" value="1"/>
</dbReference>
<dbReference type="SMART" id="SM00609">
    <property type="entry name" value="VIT"/>
    <property type="match status" value="1"/>
</dbReference>
<feature type="region of interest" description="Disordered" evidence="1">
    <location>
        <begin position="480"/>
        <end position="535"/>
    </location>
</feature>
<dbReference type="PROSITE" id="PS50234">
    <property type="entry name" value="VWFA"/>
    <property type="match status" value="1"/>
</dbReference>
<evidence type="ECO:0000259" key="2">
    <source>
        <dbReference type="PROSITE" id="PS50234"/>
    </source>
</evidence>
<dbReference type="InParanoid" id="A0A4S2MUB4"/>
<organism evidence="4 5">
    <name type="scientific">Ascodesmis nigricans</name>
    <dbReference type="NCBI Taxonomy" id="341454"/>
    <lineage>
        <taxon>Eukaryota</taxon>
        <taxon>Fungi</taxon>
        <taxon>Dikarya</taxon>
        <taxon>Ascomycota</taxon>
        <taxon>Pezizomycotina</taxon>
        <taxon>Pezizomycetes</taxon>
        <taxon>Pezizales</taxon>
        <taxon>Ascodesmidaceae</taxon>
        <taxon>Ascodesmis</taxon>
    </lineage>
</organism>
<feature type="domain" description="VIT" evidence="3">
    <location>
        <begin position="5"/>
        <end position="134"/>
    </location>
</feature>
<protein>
    <recommendedName>
        <fullName evidence="6">VIT-domain-containing protein</fullName>
    </recommendedName>
</protein>
<dbReference type="EMBL" id="ML220127">
    <property type="protein sequence ID" value="TGZ80076.1"/>
    <property type="molecule type" value="Genomic_DNA"/>
</dbReference>
<evidence type="ECO:0008006" key="6">
    <source>
        <dbReference type="Google" id="ProtNLM"/>
    </source>
</evidence>
<dbReference type="InterPro" id="IPR002035">
    <property type="entry name" value="VWF_A"/>
</dbReference>
<keyword evidence="5" id="KW-1185">Reference proteome</keyword>
<dbReference type="SUPFAM" id="SSF53300">
    <property type="entry name" value="vWA-like"/>
    <property type="match status" value="1"/>
</dbReference>